<feature type="domain" description="Smf/DprA SLOG" evidence="2">
    <location>
        <begin position="20"/>
        <end position="213"/>
    </location>
</feature>
<sequence>MDYCGRHIGPTQRSLFSGTDDREMLVYLSGDISILKRKCVSVIGARDVSDEGARRSRKIAALLASSGIVVTSGLARGVDIAAHNGAMDNGGRTVAVIGTPLQKCYPAEHAEIQEEIYANHLLVSQFSAGTRTFPSDFPKRNRLMAALTDASIIVEASDSSGTLHQAAECVRLNRWLFIMQSVAENPKLEWPSKFLKEERVAVLSSIEDVLQRIER</sequence>
<dbReference type="Proteomes" id="UP000218807">
    <property type="component" value="Unassembled WGS sequence"/>
</dbReference>
<dbReference type="SUPFAM" id="SSF102405">
    <property type="entry name" value="MCP/YpsA-like"/>
    <property type="match status" value="1"/>
</dbReference>
<dbReference type="Gene3D" id="3.40.50.450">
    <property type="match status" value="1"/>
</dbReference>
<dbReference type="AlphaFoldDB" id="A0A2A5KW23"/>
<dbReference type="Pfam" id="PF02481">
    <property type="entry name" value="DNA_processg_A"/>
    <property type="match status" value="1"/>
</dbReference>
<dbReference type="InterPro" id="IPR003488">
    <property type="entry name" value="DprA"/>
</dbReference>
<dbReference type="InterPro" id="IPR057666">
    <property type="entry name" value="DrpA_SLOG"/>
</dbReference>
<proteinExistence type="inferred from homology"/>
<comment type="caution">
    <text evidence="3">The sequence shown here is derived from an EMBL/GenBank/DDBJ whole genome shotgun (WGS) entry which is preliminary data.</text>
</comment>
<accession>A0A2A5KW23</accession>
<dbReference type="PANTHER" id="PTHR43022">
    <property type="entry name" value="PROTEIN SMF"/>
    <property type="match status" value="1"/>
</dbReference>
<dbReference type="PANTHER" id="PTHR43022:SF1">
    <property type="entry name" value="PROTEIN SMF"/>
    <property type="match status" value="1"/>
</dbReference>
<gene>
    <name evidence="3" type="ORF">CPT34_11070</name>
</gene>
<evidence type="ECO:0000313" key="3">
    <source>
        <dbReference type="EMBL" id="PCK81249.1"/>
    </source>
</evidence>
<evidence type="ECO:0000313" key="4">
    <source>
        <dbReference type="Proteomes" id="UP000218807"/>
    </source>
</evidence>
<reference evidence="3 4" key="1">
    <citation type="submission" date="2017-09" db="EMBL/GenBank/DDBJ databases">
        <title>Comparative genomics of rhizobia isolated from Phaseolus vulgaris in China.</title>
        <authorList>
            <person name="Tong W."/>
        </authorList>
    </citation>
    <scope>NUCLEOTIDE SEQUENCE [LARGE SCALE GENOMIC DNA]</scope>
    <source>
        <strain evidence="3 4">L101</strain>
    </source>
</reference>
<dbReference type="EMBL" id="NXDM01000008">
    <property type="protein sequence ID" value="PCK81249.1"/>
    <property type="molecule type" value="Genomic_DNA"/>
</dbReference>
<protein>
    <submittedName>
        <fullName evidence="3">DNA processing protein DprA</fullName>
    </submittedName>
</protein>
<keyword evidence="4" id="KW-1185">Reference proteome</keyword>
<dbReference type="GO" id="GO:0009294">
    <property type="term" value="P:DNA-mediated transformation"/>
    <property type="evidence" value="ECO:0007669"/>
    <property type="project" value="InterPro"/>
</dbReference>
<organism evidence="3 4">
    <name type="scientific">Rhizobium sophoriradicis</name>
    <dbReference type="NCBI Taxonomy" id="1535245"/>
    <lineage>
        <taxon>Bacteria</taxon>
        <taxon>Pseudomonadati</taxon>
        <taxon>Pseudomonadota</taxon>
        <taxon>Alphaproteobacteria</taxon>
        <taxon>Hyphomicrobiales</taxon>
        <taxon>Rhizobiaceae</taxon>
        <taxon>Rhizobium/Agrobacterium group</taxon>
        <taxon>Rhizobium</taxon>
    </lineage>
</organism>
<evidence type="ECO:0000259" key="2">
    <source>
        <dbReference type="Pfam" id="PF02481"/>
    </source>
</evidence>
<comment type="similarity">
    <text evidence="1">Belongs to the DprA/Smf family.</text>
</comment>
<name>A0A2A5KW23_9HYPH</name>
<evidence type="ECO:0000256" key="1">
    <source>
        <dbReference type="ARBA" id="ARBA00006525"/>
    </source>
</evidence>